<keyword evidence="5" id="KW-1185">Reference proteome</keyword>
<dbReference type="PANTHER" id="PTHR31080:SF15">
    <property type="entry name" value="INVERTASE"/>
    <property type="match status" value="1"/>
</dbReference>
<dbReference type="NCBIfam" id="TIGR01614">
    <property type="entry name" value="PME_inhib"/>
    <property type="match status" value="1"/>
</dbReference>
<dbReference type="AlphaFoldDB" id="A0A6P8DKA5"/>
<accession>A0A6P8DKA5</accession>
<dbReference type="InterPro" id="IPR006501">
    <property type="entry name" value="Pectinesterase_inhib_dom"/>
</dbReference>
<sequence>MAARLLTNTTFLLLPPLLLLLVATAASAATSSSTTASKSFVKTSCRKATYPSLCYSSLSPSASSIKSNPWKLCRTAMTVSLNSAHKAKAAFSSMLKSKSLTKAEKAAVKQCRDTMDDSIDQLKQSANIMSRIIQDQSSKSSSYSTSEMEFKMSNVKTYMSGAITDDSTCTDGLEEEPVRASLKKRILKLESAVERLTSNGLSLINTLKY</sequence>
<organism evidence="5 6">
    <name type="scientific">Punica granatum</name>
    <name type="common">Pomegranate</name>
    <dbReference type="NCBI Taxonomy" id="22663"/>
    <lineage>
        <taxon>Eukaryota</taxon>
        <taxon>Viridiplantae</taxon>
        <taxon>Streptophyta</taxon>
        <taxon>Embryophyta</taxon>
        <taxon>Tracheophyta</taxon>
        <taxon>Spermatophyta</taxon>
        <taxon>Magnoliopsida</taxon>
        <taxon>eudicotyledons</taxon>
        <taxon>Gunneridae</taxon>
        <taxon>Pentapetalae</taxon>
        <taxon>rosids</taxon>
        <taxon>malvids</taxon>
        <taxon>Myrtales</taxon>
        <taxon>Lythraceae</taxon>
        <taxon>Punica</taxon>
    </lineage>
</organism>
<evidence type="ECO:0000313" key="5">
    <source>
        <dbReference type="Proteomes" id="UP000515151"/>
    </source>
</evidence>
<dbReference type="Proteomes" id="UP000515151">
    <property type="component" value="Chromosome 4"/>
</dbReference>
<keyword evidence="1 3" id="KW-0732">Signal</keyword>
<feature type="signal peptide" evidence="3">
    <location>
        <begin position="1"/>
        <end position="28"/>
    </location>
</feature>
<dbReference type="PANTHER" id="PTHR31080">
    <property type="entry name" value="PECTINESTERASE INHIBITOR-LIKE"/>
    <property type="match status" value="1"/>
</dbReference>
<dbReference type="SMART" id="SM00856">
    <property type="entry name" value="PMEI"/>
    <property type="match status" value="1"/>
</dbReference>
<dbReference type="Pfam" id="PF04043">
    <property type="entry name" value="PMEI"/>
    <property type="match status" value="1"/>
</dbReference>
<dbReference type="SUPFAM" id="SSF101148">
    <property type="entry name" value="Plant invertase/pectin methylesterase inhibitor"/>
    <property type="match status" value="1"/>
</dbReference>
<evidence type="ECO:0000256" key="2">
    <source>
        <dbReference type="ARBA" id="ARBA00038471"/>
    </source>
</evidence>
<dbReference type="InterPro" id="IPR035513">
    <property type="entry name" value="Invertase/methylesterase_inhib"/>
</dbReference>
<dbReference type="RefSeq" id="XP_031393831.1">
    <property type="nucleotide sequence ID" value="XM_031537971.1"/>
</dbReference>
<evidence type="ECO:0000313" key="6">
    <source>
        <dbReference type="RefSeq" id="XP_031393831.1"/>
    </source>
</evidence>
<dbReference type="CDD" id="cd15798">
    <property type="entry name" value="PMEI-like_3"/>
    <property type="match status" value="1"/>
</dbReference>
<dbReference type="Gene3D" id="1.20.140.40">
    <property type="entry name" value="Invertase/pectin methylesterase inhibitor family protein"/>
    <property type="match status" value="1"/>
</dbReference>
<dbReference type="InterPro" id="IPR051955">
    <property type="entry name" value="PME_Inhibitor"/>
</dbReference>
<dbReference type="GO" id="GO:0004857">
    <property type="term" value="F:enzyme inhibitor activity"/>
    <property type="evidence" value="ECO:0007669"/>
    <property type="project" value="InterPro"/>
</dbReference>
<evidence type="ECO:0000259" key="4">
    <source>
        <dbReference type="SMART" id="SM00856"/>
    </source>
</evidence>
<reference evidence="6" key="2">
    <citation type="submission" date="2025-08" db="UniProtKB">
        <authorList>
            <consortium name="RefSeq"/>
        </authorList>
    </citation>
    <scope>IDENTIFICATION</scope>
    <source>
        <tissue evidence="6">Leaf</tissue>
    </source>
</reference>
<dbReference type="GeneID" id="116205380"/>
<comment type="similarity">
    <text evidence="2">Belongs to the PMEI family.</text>
</comment>
<evidence type="ECO:0000256" key="1">
    <source>
        <dbReference type="ARBA" id="ARBA00022729"/>
    </source>
</evidence>
<feature type="domain" description="Pectinesterase inhibitor" evidence="4">
    <location>
        <begin position="36"/>
        <end position="203"/>
    </location>
</feature>
<dbReference type="OrthoDB" id="1430376at2759"/>
<feature type="chain" id="PRO_5027566217" evidence="3">
    <location>
        <begin position="29"/>
        <end position="209"/>
    </location>
</feature>
<reference evidence="5" key="1">
    <citation type="journal article" date="2020" name="Plant Biotechnol. J.">
        <title>The pomegranate (Punica granatum L.) draft genome dissects genetic divergence between soft- and hard-seeded cultivars.</title>
        <authorList>
            <person name="Luo X."/>
            <person name="Li H."/>
            <person name="Wu Z."/>
            <person name="Yao W."/>
            <person name="Zhao P."/>
            <person name="Cao D."/>
            <person name="Yu H."/>
            <person name="Li K."/>
            <person name="Poudel K."/>
            <person name="Zhao D."/>
            <person name="Zhang F."/>
            <person name="Xia X."/>
            <person name="Chen L."/>
            <person name="Wang Q."/>
            <person name="Jing D."/>
            <person name="Cao S."/>
        </authorList>
    </citation>
    <scope>NUCLEOTIDE SEQUENCE [LARGE SCALE GENOMIC DNA]</scope>
    <source>
        <strain evidence="5">cv. Tunisia</strain>
    </source>
</reference>
<gene>
    <name evidence="6" type="primary">LOC116205380</name>
</gene>
<proteinExistence type="inferred from homology"/>
<protein>
    <submittedName>
        <fullName evidence="6">21 kDa protein</fullName>
    </submittedName>
</protein>
<evidence type="ECO:0000256" key="3">
    <source>
        <dbReference type="SAM" id="SignalP"/>
    </source>
</evidence>
<name>A0A6P8DKA5_PUNGR</name>